<dbReference type="CDD" id="cd01610">
    <property type="entry name" value="PAP2_like"/>
    <property type="match status" value="1"/>
</dbReference>
<organism evidence="6 7">
    <name type="scientific">Biostraticola tofi</name>
    <dbReference type="NCBI Taxonomy" id="466109"/>
    <lineage>
        <taxon>Bacteria</taxon>
        <taxon>Pseudomonadati</taxon>
        <taxon>Pseudomonadota</taxon>
        <taxon>Gammaproteobacteria</taxon>
        <taxon>Enterobacterales</taxon>
        <taxon>Bruguierivoracaceae</taxon>
        <taxon>Biostraticola</taxon>
    </lineage>
</organism>
<feature type="domain" description="Phosphatidic acid phosphatase type 2/haloperoxidase" evidence="5">
    <location>
        <begin position="78"/>
        <end position="227"/>
    </location>
</feature>
<evidence type="ECO:0000256" key="4">
    <source>
        <dbReference type="SAM" id="Phobius"/>
    </source>
</evidence>
<dbReference type="PANTHER" id="PTHR14969:SF54">
    <property type="entry name" value="PHOSPHATIDYLGLYCEROPHOSPHATASE B"/>
    <property type="match status" value="1"/>
</dbReference>
<evidence type="ECO:0000313" key="6">
    <source>
        <dbReference type="EMBL" id="TCV99896.1"/>
    </source>
</evidence>
<dbReference type="Gene3D" id="1.20.144.10">
    <property type="entry name" value="Phosphatidic acid phosphatase type 2/haloperoxidase"/>
    <property type="match status" value="1"/>
</dbReference>
<dbReference type="OrthoDB" id="5586741at2"/>
<feature type="transmembrane region" description="Helical" evidence="4">
    <location>
        <begin position="184"/>
        <end position="206"/>
    </location>
</feature>
<dbReference type="GO" id="GO:0005886">
    <property type="term" value="C:plasma membrane"/>
    <property type="evidence" value="ECO:0007669"/>
    <property type="project" value="TreeGrafter"/>
</dbReference>
<proteinExistence type="predicted"/>
<feature type="transmembrane region" description="Helical" evidence="4">
    <location>
        <begin position="75"/>
        <end position="96"/>
    </location>
</feature>
<dbReference type="EMBL" id="SMCR01000001">
    <property type="protein sequence ID" value="TCV99896.1"/>
    <property type="molecule type" value="Genomic_DNA"/>
</dbReference>
<dbReference type="SMART" id="SM00014">
    <property type="entry name" value="acidPPc"/>
    <property type="match status" value="1"/>
</dbReference>
<dbReference type="Pfam" id="PF01569">
    <property type="entry name" value="PAP2"/>
    <property type="match status" value="1"/>
</dbReference>
<evidence type="ECO:0000259" key="5">
    <source>
        <dbReference type="SMART" id="SM00014"/>
    </source>
</evidence>
<dbReference type="InterPro" id="IPR036938">
    <property type="entry name" value="PAP2/HPO_sf"/>
</dbReference>
<dbReference type="InterPro" id="IPR000326">
    <property type="entry name" value="PAP2/HPO"/>
</dbReference>
<dbReference type="NCBIfam" id="NF007975">
    <property type="entry name" value="PRK10699.1"/>
    <property type="match status" value="1"/>
</dbReference>
<accession>A0A4R3Z404</accession>
<evidence type="ECO:0000256" key="3">
    <source>
        <dbReference type="ARBA" id="ARBA00047594"/>
    </source>
</evidence>
<dbReference type="SUPFAM" id="SSF48317">
    <property type="entry name" value="Acid phosphatase/Vanadium-dependent haloperoxidase"/>
    <property type="match status" value="1"/>
</dbReference>
<comment type="caution">
    <text evidence="6">The sequence shown here is derived from an EMBL/GenBank/DDBJ whole genome shotgun (WGS) entry which is preliminary data.</text>
</comment>
<dbReference type="RefSeq" id="WP_131863428.1">
    <property type="nucleotide sequence ID" value="NZ_SMCR01000001.1"/>
</dbReference>
<comment type="catalytic activity">
    <reaction evidence="3">
        <text>di-trans,octa-cis-undecaprenyl diphosphate + H2O = di-trans,octa-cis-undecaprenyl phosphate + phosphate + H(+)</text>
        <dbReference type="Rhea" id="RHEA:28094"/>
        <dbReference type="ChEBI" id="CHEBI:15377"/>
        <dbReference type="ChEBI" id="CHEBI:15378"/>
        <dbReference type="ChEBI" id="CHEBI:43474"/>
        <dbReference type="ChEBI" id="CHEBI:58405"/>
        <dbReference type="ChEBI" id="CHEBI:60392"/>
        <dbReference type="EC" id="3.6.1.27"/>
    </reaction>
</comment>
<evidence type="ECO:0000313" key="7">
    <source>
        <dbReference type="Proteomes" id="UP000295719"/>
    </source>
</evidence>
<dbReference type="EC" id="3.6.1.27" evidence="1"/>
<feature type="transmembrane region" description="Helical" evidence="4">
    <location>
        <begin position="157"/>
        <end position="179"/>
    </location>
</feature>
<keyword evidence="4" id="KW-1133">Transmembrane helix</keyword>
<feature type="transmembrane region" description="Helical" evidence="4">
    <location>
        <begin position="48"/>
        <end position="68"/>
    </location>
</feature>
<dbReference type="AlphaFoldDB" id="A0A4R3Z404"/>
<feature type="transmembrane region" description="Helical" evidence="4">
    <location>
        <begin position="212"/>
        <end position="230"/>
    </location>
</feature>
<gene>
    <name evidence="6" type="ORF">EDC52_101235</name>
</gene>
<dbReference type="Proteomes" id="UP000295719">
    <property type="component" value="Unassembled WGS sequence"/>
</dbReference>
<sequence>MPDIAKRTALGALLLVLIPLLVWASGWQWQPGNETQWLRALYWTTQTVTSPWGALTSVALFGWFLWCLRFRLRATLLLALILAGALLFGQGVKTLIKNQVQESRPYVLWLEKSYHIDDSAFYALPRKARSALVAQQLENNQHVPAWLRKHWQYETGFAFPSGHTIFAASWALLAVGLLWPRRRFISVSIIMLWATAVMSSRMVLGMHWPRDLVVGVGLSWLIIVLACWLVQRWVGPLTPKADEARDISQRS</sequence>
<keyword evidence="4" id="KW-0812">Transmembrane</keyword>
<protein>
    <recommendedName>
        <fullName evidence="1">undecaprenyl-diphosphate phosphatase</fullName>
        <ecNumber evidence="1">3.6.1.27</ecNumber>
    </recommendedName>
    <alternativeName>
        <fullName evidence="2">Undecaprenyl pyrophosphate phosphatase</fullName>
    </alternativeName>
</protein>
<reference evidence="6 7" key="1">
    <citation type="submission" date="2019-03" db="EMBL/GenBank/DDBJ databases">
        <title>Genomic Encyclopedia of Type Strains, Phase IV (KMG-IV): sequencing the most valuable type-strain genomes for metagenomic binning, comparative biology and taxonomic classification.</title>
        <authorList>
            <person name="Goeker M."/>
        </authorList>
    </citation>
    <scope>NUCLEOTIDE SEQUENCE [LARGE SCALE GENOMIC DNA]</scope>
    <source>
        <strain evidence="6 7">DSM 19580</strain>
    </source>
</reference>
<name>A0A4R3Z404_9GAMM</name>
<dbReference type="GO" id="GO:0050380">
    <property type="term" value="F:undecaprenyl-diphosphatase activity"/>
    <property type="evidence" value="ECO:0007669"/>
    <property type="project" value="UniProtKB-EC"/>
</dbReference>
<evidence type="ECO:0000256" key="1">
    <source>
        <dbReference type="ARBA" id="ARBA00012374"/>
    </source>
</evidence>
<keyword evidence="7" id="KW-1185">Reference proteome</keyword>
<keyword evidence="4" id="KW-0472">Membrane</keyword>
<evidence type="ECO:0000256" key="2">
    <source>
        <dbReference type="ARBA" id="ARBA00032707"/>
    </source>
</evidence>
<dbReference type="PANTHER" id="PTHR14969">
    <property type="entry name" value="SPHINGOSINE-1-PHOSPHATE PHOSPHOHYDROLASE"/>
    <property type="match status" value="1"/>
</dbReference>